<keyword evidence="10" id="KW-1133">Transmembrane helix</keyword>
<keyword evidence="7" id="KW-0067">ATP-binding</keyword>
<evidence type="ECO:0000256" key="3">
    <source>
        <dbReference type="ARBA" id="ARBA00023034"/>
    </source>
</evidence>
<evidence type="ECO:0000256" key="9">
    <source>
        <dbReference type="SAM" id="MobiDB-lite"/>
    </source>
</evidence>
<dbReference type="GO" id="GO:0016773">
    <property type="term" value="F:phosphotransferase activity, alcohol group as acceptor"/>
    <property type="evidence" value="ECO:0007669"/>
    <property type="project" value="TreeGrafter"/>
</dbReference>
<dbReference type="GO" id="GO:0005524">
    <property type="term" value="F:ATP binding"/>
    <property type="evidence" value="ECO:0007669"/>
    <property type="project" value="UniProtKB-KW"/>
</dbReference>
<keyword evidence="3" id="KW-0333">Golgi apparatus</keyword>
<dbReference type="Pfam" id="PF06702">
    <property type="entry name" value="Fam20C"/>
    <property type="match status" value="1"/>
</dbReference>
<evidence type="ECO:0000256" key="10">
    <source>
        <dbReference type="SAM" id="Phobius"/>
    </source>
</evidence>
<feature type="binding site" evidence="8">
    <location>
        <position position="374"/>
    </location>
    <ligand>
        <name>Mn(2+)</name>
        <dbReference type="ChEBI" id="CHEBI:29035"/>
    </ligand>
</feature>
<evidence type="ECO:0000256" key="6">
    <source>
        <dbReference type="PIRSR" id="PIRSR624869-1"/>
    </source>
</evidence>
<protein>
    <recommendedName>
        <fullName evidence="11">FAM20 C-terminal domain-containing protein</fullName>
    </recommendedName>
</protein>
<organism evidence="12 13">
    <name type="scientific">Owenia fusiformis</name>
    <name type="common">Polychaete worm</name>
    <dbReference type="NCBI Taxonomy" id="6347"/>
    <lineage>
        <taxon>Eukaryota</taxon>
        <taxon>Metazoa</taxon>
        <taxon>Spiralia</taxon>
        <taxon>Lophotrochozoa</taxon>
        <taxon>Annelida</taxon>
        <taxon>Polychaeta</taxon>
        <taxon>Sedentaria</taxon>
        <taxon>Canalipalpata</taxon>
        <taxon>Sabellida</taxon>
        <taxon>Oweniida</taxon>
        <taxon>Oweniidae</taxon>
        <taxon>Owenia</taxon>
    </lineage>
</organism>
<comment type="caution">
    <text evidence="12">The sequence shown here is derived from an EMBL/GenBank/DDBJ whole genome shotgun (WGS) entry which is preliminary data.</text>
</comment>
<proteinExistence type="inferred from homology"/>
<feature type="binding site" evidence="7">
    <location>
        <position position="201"/>
    </location>
    <ligand>
        <name>ATP</name>
        <dbReference type="ChEBI" id="CHEBI:30616"/>
    </ligand>
</feature>
<keyword evidence="4" id="KW-1015">Disulfide bond</keyword>
<keyword evidence="5" id="KW-0325">Glycoprotein</keyword>
<evidence type="ECO:0000259" key="11">
    <source>
        <dbReference type="Pfam" id="PF06702"/>
    </source>
</evidence>
<feature type="active site" evidence="6">
    <location>
        <position position="354"/>
    </location>
</feature>
<evidence type="ECO:0000256" key="2">
    <source>
        <dbReference type="ARBA" id="ARBA00006557"/>
    </source>
</evidence>
<comment type="cofactor">
    <cofactor evidence="8">
        <name>Mn(2+)</name>
        <dbReference type="ChEBI" id="CHEBI:29035"/>
    </cofactor>
</comment>
<evidence type="ECO:0000256" key="7">
    <source>
        <dbReference type="PIRSR" id="PIRSR624869-2"/>
    </source>
</evidence>
<evidence type="ECO:0000256" key="4">
    <source>
        <dbReference type="ARBA" id="ARBA00023157"/>
    </source>
</evidence>
<dbReference type="EMBL" id="CAIIXF020000011">
    <property type="protein sequence ID" value="CAH1799752.1"/>
    <property type="molecule type" value="Genomic_DNA"/>
</dbReference>
<accession>A0A8S4Q152</accession>
<keyword evidence="7" id="KW-0547">Nucleotide-binding</keyword>
<sequence>MDFFTKIKRMRINWPITLLASLMAVLLVIQIISLNGRLLSQNKDRSRRDLYEEEVQYGNRANVESDQDFINTGSNNIHPRNSVNVNSQGDESPLVDSTISKPCPAYNQEVVEKYHNIWMWANKNINSDELYPDSPEVDGVLDALHKAPIVKVDILDLDNFEAGTSGKWILTLAGGQKAVFKPLMEKMGEPKAHGYCNYGYEMPSSEIAAWRLLRLLDIRNAPYAVGRKVNLRTEIIPAATPKFMRKLVIKEDPDKVCYVDKCPFCKTENQLCPRDLRIIGSVVYWVPRKLKQHTRRPLFMPFQIPRRKKYWGSIGFNNKTFCNMIPKIPPYGNPEYFRDLFDFAVFDYLTYHYDTKHYTIADHSEAHGLTVRLDHGRTFCVHRKDEDQVFLAPIYQCCTIRRKLFEKLQEFKENKLSDALRDALKEDPLYPILVEQHYQAIDRRYNKIMDTFDKCAQAQKGYASILL</sequence>
<evidence type="ECO:0000313" key="13">
    <source>
        <dbReference type="Proteomes" id="UP000749559"/>
    </source>
</evidence>
<comment type="similarity">
    <text evidence="2">Belongs to the FAM20 family.</text>
</comment>
<comment type="subcellular location">
    <subcellularLocation>
        <location evidence="1">Golgi apparatus</location>
    </subcellularLocation>
</comment>
<evidence type="ECO:0000256" key="5">
    <source>
        <dbReference type="ARBA" id="ARBA00023180"/>
    </source>
</evidence>
<feature type="binding site" evidence="7">
    <location>
        <position position="374"/>
    </location>
    <ligand>
        <name>ATP</name>
        <dbReference type="ChEBI" id="CHEBI:30616"/>
    </ligand>
</feature>
<dbReference type="Proteomes" id="UP000749559">
    <property type="component" value="Unassembled WGS sequence"/>
</dbReference>
<dbReference type="GO" id="GO:0005794">
    <property type="term" value="C:Golgi apparatus"/>
    <property type="evidence" value="ECO:0007669"/>
    <property type="project" value="UniProtKB-SubCell"/>
</dbReference>
<dbReference type="GO" id="GO:0046872">
    <property type="term" value="F:metal ion binding"/>
    <property type="evidence" value="ECO:0007669"/>
    <property type="project" value="UniProtKB-KW"/>
</dbReference>
<keyword evidence="10" id="KW-0472">Membrane</keyword>
<dbReference type="AlphaFoldDB" id="A0A8S4Q152"/>
<keyword evidence="13" id="KW-1185">Reference proteome</keyword>
<feature type="transmembrane region" description="Helical" evidence="10">
    <location>
        <begin position="12"/>
        <end position="32"/>
    </location>
</feature>
<feature type="binding site" evidence="8">
    <location>
        <position position="201"/>
    </location>
    <ligand>
        <name>Mn(2+)</name>
        <dbReference type="ChEBI" id="CHEBI:29035"/>
    </ligand>
</feature>
<evidence type="ECO:0000256" key="1">
    <source>
        <dbReference type="ARBA" id="ARBA00004555"/>
    </source>
</evidence>
<keyword evidence="10" id="KW-0812">Transmembrane</keyword>
<reference evidence="12" key="1">
    <citation type="submission" date="2022-03" db="EMBL/GenBank/DDBJ databases">
        <authorList>
            <person name="Martin C."/>
        </authorList>
    </citation>
    <scope>NUCLEOTIDE SEQUENCE</scope>
</reference>
<gene>
    <name evidence="12" type="ORF">OFUS_LOCUS23725</name>
</gene>
<dbReference type="InterPro" id="IPR009581">
    <property type="entry name" value="FAM20_C"/>
</dbReference>
<keyword evidence="8" id="KW-0464">Manganese</keyword>
<feature type="region of interest" description="Disordered" evidence="9">
    <location>
        <begin position="72"/>
        <end position="94"/>
    </location>
</feature>
<dbReference type="OrthoDB" id="8583677at2759"/>
<dbReference type="PANTHER" id="PTHR12450:SF22">
    <property type="entry name" value="EXTRACELLULAR SERINE_THREONINE PROTEIN CG31145"/>
    <property type="match status" value="1"/>
</dbReference>
<evidence type="ECO:0000313" key="12">
    <source>
        <dbReference type="EMBL" id="CAH1799752.1"/>
    </source>
</evidence>
<feature type="binding site" evidence="7">
    <location>
        <position position="181"/>
    </location>
    <ligand>
        <name>ATP</name>
        <dbReference type="ChEBI" id="CHEBI:30616"/>
    </ligand>
</feature>
<name>A0A8S4Q152_OWEFU</name>
<dbReference type="PANTHER" id="PTHR12450">
    <property type="entry name" value="DENTIN MATRIX PROTEIN 4 PROTEIN FAM20"/>
    <property type="match status" value="1"/>
</dbReference>
<dbReference type="InterPro" id="IPR024869">
    <property type="entry name" value="FAM20"/>
</dbReference>
<keyword evidence="8" id="KW-0479">Metal-binding</keyword>
<feature type="domain" description="FAM20 C-terminal" evidence="11">
    <location>
        <begin position="252"/>
        <end position="460"/>
    </location>
</feature>
<evidence type="ECO:0000256" key="8">
    <source>
        <dbReference type="PIRSR" id="PIRSR624869-3"/>
    </source>
</evidence>